<dbReference type="EMBL" id="JAGMUU010000045">
    <property type="protein sequence ID" value="KAH7113673.1"/>
    <property type="molecule type" value="Genomic_DNA"/>
</dbReference>
<accession>A0A9P9IA18</accession>
<name>A0A9P9IA18_9HYPO</name>
<organism evidence="1 2">
    <name type="scientific">Dactylonectria estremocensis</name>
    <dbReference type="NCBI Taxonomy" id="1079267"/>
    <lineage>
        <taxon>Eukaryota</taxon>
        <taxon>Fungi</taxon>
        <taxon>Dikarya</taxon>
        <taxon>Ascomycota</taxon>
        <taxon>Pezizomycotina</taxon>
        <taxon>Sordariomycetes</taxon>
        <taxon>Hypocreomycetidae</taxon>
        <taxon>Hypocreales</taxon>
        <taxon>Nectriaceae</taxon>
        <taxon>Dactylonectria</taxon>
    </lineage>
</organism>
<evidence type="ECO:0000313" key="1">
    <source>
        <dbReference type="EMBL" id="KAH7113673.1"/>
    </source>
</evidence>
<comment type="caution">
    <text evidence="1">The sequence shown here is derived from an EMBL/GenBank/DDBJ whole genome shotgun (WGS) entry which is preliminary data.</text>
</comment>
<protein>
    <submittedName>
        <fullName evidence="1">Uncharacterized protein</fullName>
    </submittedName>
</protein>
<sequence>MVAILSSVARGRPSYQWWLSVVSFLQVAVDCFFGYLPPNLVFLFPPMAGPGLKPSMPDTCSLLLRPLSTSDMARHLFYHPGPPNG</sequence>
<dbReference type="Proteomes" id="UP000717696">
    <property type="component" value="Unassembled WGS sequence"/>
</dbReference>
<keyword evidence="2" id="KW-1185">Reference proteome</keyword>
<reference evidence="1" key="1">
    <citation type="journal article" date="2021" name="Nat. Commun.">
        <title>Genetic determinants of endophytism in the Arabidopsis root mycobiome.</title>
        <authorList>
            <person name="Mesny F."/>
            <person name="Miyauchi S."/>
            <person name="Thiergart T."/>
            <person name="Pickel B."/>
            <person name="Atanasova L."/>
            <person name="Karlsson M."/>
            <person name="Huettel B."/>
            <person name="Barry K.W."/>
            <person name="Haridas S."/>
            <person name="Chen C."/>
            <person name="Bauer D."/>
            <person name="Andreopoulos W."/>
            <person name="Pangilinan J."/>
            <person name="LaButti K."/>
            <person name="Riley R."/>
            <person name="Lipzen A."/>
            <person name="Clum A."/>
            <person name="Drula E."/>
            <person name="Henrissat B."/>
            <person name="Kohler A."/>
            <person name="Grigoriev I.V."/>
            <person name="Martin F.M."/>
            <person name="Hacquard S."/>
        </authorList>
    </citation>
    <scope>NUCLEOTIDE SEQUENCE</scope>
    <source>
        <strain evidence="1">MPI-CAGE-AT-0021</strain>
    </source>
</reference>
<dbReference type="AlphaFoldDB" id="A0A9P9IA18"/>
<evidence type="ECO:0000313" key="2">
    <source>
        <dbReference type="Proteomes" id="UP000717696"/>
    </source>
</evidence>
<gene>
    <name evidence="1" type="ORF">B0J13DRAFT_574237</name>
</gene>
<proteinExistence type="predicted"/>